<keyword evidence="6" id="KW-0378">Hydrolase</keyword>
<dbReference type="CDD" id="cd19481">
    <property type="entry name" value="RecA-like_protease"/>
    <property type="match status" value="1"/>
</dbReference>
<dbReference type="EMBL" id="QKLP01000008">
    <property type="protein sequence ID" value="PYF42610.1"/>
    <property type="molecule type" value="Genomic_DNA"/>
</dbReference>
<dbReference type="SUPFAM" id="SSF52540">
    <property type="entry name" value="P-loop containing nucleoside triphosphate hydrolases"/>
    <property type="match status" value="1"/>
</dbReference>
<organism evidence="5 7">
    <name type="scientific">Metamycoplasma alkalescens</name>
    <dbReference type="NCBI Taxonomy" id="45363"/>
    <lineage>
        <taxon>Bacteria</taxon>
        <taxon>Bacillati</taxon>
        <taxon>Mycoplasmatota</taxon>
        <taxon>Mycoplasmoidales</taxon>
        <taxon>Metamycoplasmataceae</taxon>
        <taxon>Metamycoplasma</taxon>
    </lineage>
</organism>
<dbReference type="InterPro" id="IPR027417">
    <property type="entry name" value="P-loop_NTPase"/>
</dbReference>
<dbReference type="PANTHER" id="PTHR23073">
    <property type="entry name" value="26S PROTEASOME REGULATORY SUBUNIT"/>
    <property type="match status" value="1"/>
</dbReference>
<evidence type="ECO:0000259" key="4">
    <source>
        <dbReference type="SMART" id="SM00382"/>
    </source>
</evidence>
<evidence type="ECO:0000313" key="5">
    <source>
        <dbReference type="EMBL" id="PYF42610.1"/>
    </source>
</evidence>
<protein>
    <submittedName>
        <fullName evidence="6">AAA ATPase-domain-containing protein</fullName>
        <ecNumber evidence="6">3.4.24.-</ecNumber>
    </submittedName>
    <submittedName>
        <fullName evidence="5">ATPase family protein associated with various cellular activities (AAA)</fullName>
    </submittedName>
</protein>
<evidence type="ECO:0000256" key="1">
    <source>
        <dbReference type="ARBA" id="ARBA00006914"/>
    </source>
</evidence>
<dbReference type="Pfam" id="PF00004">
    <property type="entry name" value="AAA"/>
    <property type="match status" value="1"/>
</dbReference>
<dbReference type="Proteomes" id="UP000247715">
    <property type="component" value="Unassembled WGS sequence"/>
</dbReference>
<proteinExistence type="inferred from homology"/>
<reference evidence="5 7" key="1">
    <citation type="submission" date="2018-06" db="EMBL/GenBank/DDBJ databases">
        <title>Genomic Encyclopedia of Archaeal and Bacterial Type Strains, Phase II (KMG-II): from individual species to whole genera.</title>
        <authorList>
            <person name="Goeker M."/>
        </authorList>
    </citation>
    <scope>NUCLEOTIDE SEQUENCE [LARGE SCALE GENOMIC DNA]</scope>
    <source>
        <strain evidence="5 7">ATCC 29103</strain>
    </source>
</reference>
<name>A0A318U5Y7_9BACT</name>
<dbReference type="SMART" id="SM00382">
    <property type="entry name" value="AAA"/>
    <property type="match status" value="1"/>
</dbReference>
<dbReference type="EC" id="3.4.24.-" evidence="6"/>
<dbReference type="GO" id="GO:0005524">
    <property type="term" value="F:ATP binding"/>
    <property type="evidence" value="ECO:0007669"/>
    <property type="project" value="UniProtKB-KW"/>
</dbReference>
<comment type="similarity">
    <text evidence="1">Belongs to the AAA ATPase family.</text>
</comment>
<dbReference type="EMBL" id="LS991949">
    <property type="protein sequence ID" value="SYV90352.1"/>
    <property type="molecule type" value="Genomic_DNA"/>
</dbReference>
<dbReference type="InterPro" id="IPR003959">
    <property type="entry name" value="ATPase_AAA_core"/>
</dbReference>
<dbReference type="InterPro" id="IPR000641">
    <property type="entry name" value="CbxX/CfxQ"/>
</dbReference>
<dbReference type="InterPro" id="IPR050221">
    <property type="entry name" value="26S_Proteasome_ATPase"/>
</dbReference>
<dbReference type="RefSeq" id="WP_110858362.1">
    <property type="nucleotide sequence ID" value="NZ_LS991949.1"/>
</dbReference>
<sequence>MKKGNVINLIRYYVDNNDIAFRNEAYLIAKEFYNMGDEELSLYILSLLSDVNSFVPQENNGENITFAKKINLKGDPLPLPSVIENDIKGIINSCFNQSGINKFLFIGSPGTGKTESAKNIARILKRELFLVDFNNLIDSKLGQTQKNIAELFKQINELRFPEKAVILFDEIDAIALNRIDSSDVREMGRVTTSILNGLDNLSDKILLIATTNLYQHFDKALSRRFDSIIDFNRYQKDELIQIAELILNFFLSKYKYKNIGKNIRLFRKIISSMQNIPFPGELKNMIKTCLAFSDPNDEFDYLKRLFSYVSKNNDLKTMKEYGFSIRETELLTGVSKSKISRDLKGLLDESK</sequence>
<gene>
    <name evidence="6" type="primary">ftsH_1</name>
    <name evidence="5" type="ORF">BCF88_10816</name>
    <name evidence="6" type="ORF">NCTC10135_00876</name>
</gene>
<evidence type="ECO:0000313" key="6">
    <source>
        <dbReference type="EMBL" id="SYV90352.1"/>
    </source>
</evidence>
<evidence type="ECO:0000256" key="2">
    <source>
        <dbReference type="ARBA" id="ARBA00022741"/>
    </source>
</evidence>
<accession>A0A318U5Y7</accession>
<reference evidence="6" key="3">
    <citation type="submission" date="2018-06" db="EMBL/GenBank/DDBJ databases">
        <authorList>
            <consortium name="Pathogen Informatics"/>
            <person name="Doyle S."/>
        </authorList>
    </citation>
    <scope>NUCLEOTIDE SEQUENCE</scope>
    <source>
        <strain evidence="6">NCTC10135</strain>
    </source>
</reference>
<dbReference type="PRINTS" id="PR00819">
    <property type="entry name" value="CBXCFQXSUPER"/>
</dbReference>
<reference evidence="8" key="2">
    <citation type="submission" date="2018-06" db="EMBL/GenBank/DDBJ databases">
        <authorList>
            <consortium name="Pathogen Informatics"/>
        </authorList>
    </citation>
    <scope>NUCLEOTIDE SEQUENCE [LARGE SCALE GENOMIC DNA]</scope>
    <source>
        <strain evidence="8">NCTC10135</strain>
    </source>
</reference>
<keyword evidence="3" id="KW-0067">ATP-binding</keyword>
<evidence type="ECO:0000313" key="8">
    <source>
        <dbReference type="Proteomes" id="UP000259864"/>
    </source>
</evidence>
<dbReference type="Gene3D" id="3.40.50.300">
    <property type="entry name" value="P-loop containing nucleotide triphosphate hydrolases"/>
    <property type="match status" value="1"/>
</dbReference>
<dbReference type="InterPro" id="IPR003593">
    <property type="entry name" value="AAA+_ATPase"/>
</dbReference>
<dbReference type="Proteomes" id="UP000259864">
    <property type="component" value="Chromosome 1"/>
</dbReference>
<dbReference type="GO" id="GO:0016887">
    <property type="term" value="F:ATP hydrolysis activity"/>
    <property type="evidence" value="ECO:0007669"/>
    <property type="project" value="InterPro"/>
</dbReference>
<evidence type="ECO:0000256" key="3">
    <source>
        <dbReference type="ARBA" id="ARBA00022840"/>
    </source>
</evidence>
<feature type="domain" description="AAA+ ATPase" evidence="4">
    <location>
        <begin position="99"/>
        <end position="235"/>
    </location>
</feature>
<dbReference type="STRING" id="1188234.MALK_5640"/>
<evidence type="ECO:0000313" key="7">
    <source>
        <dbReference type="Proteomes" id="UP000247715"/>
    </source>
</evidence>
<dbReference type="AlphaFoldDB" id="A0A318U5Y7"/>
<keyword evidence="2" id="KW-0547">Nucleotide-binding</keyword>
<dbReference type="KEGG" id="mala:NCTC10135_00876"/>